<accession>A0ABW4C687</accession>
<proteinExistence type="predicted"/>
<dbReference type="EC" id="2.3.1.-" evidence="2"/>
<protein>
    <submittedName>
        <fullName evidence="2">GNAT family N-acetyltransferase</fullName>
        <ecNumber evidence="2">2.3.1.-</ecNumber>
    </submittedName>
</protein>
<dbReference type="GO" id="GO:0016746">
    <property type="term" value="F:acyltransferase activity"/>
    <property type="evidence" value="ECO:0007669"/>
    <property type="project" value="UniProtKB-KW"/>
</dbReference>
<sequence>MNWYNRLNKYFPEEEMKAYGQLCDLIHDQDMYHKEETEDYLVLYGEFSSFVFVDYLLVNQKLRGKGVGGQVIQKLKAKGKPILLEVEPVDPEVADTQKRVRFYQRNGFKIADRIQYALETKDGDTFTLNIHYWSPQPIGQKSILDMMTQVCNQIHGYRSKQYYGRNYADPDKVLKLKEPILN</sequence>
<evidence type="ECO:0000313" key="2">
    <source>
        <dbReference type="EMBL" id="MFD1425897.1"/>
    </source>
</evidence>
<keyword evidence="2" id="KW-0012">Acyltransferase</keyword>
<keyword evidence="2" id="KW-0808">Transferase</keyword>
<dbReference type="InterPro" id="IPR000182">
    <property type="entry name" value="GNAT_dom"/>
</dbReference>
<dbReference type="Gene3D" id="3.40.630.30">
    <property type="match status" value="1"/>
</dbReference>
<dbReference type="RefSeq" id="WP_380162907.1">
    <property type="nucleotide sequence ID" value="NZ_JBHTNU010000002.1"/>
</dbReference>
<dbReference type="Pfam" id="PF13508">
    <property type="entry name" value="Acetyltransf_7"/>
    <property type="match status" value="1"/>
</dbReference>
<evidence type="ECO:0000259" key="1">
    <source>
        <dbReference type="PROSITE" id="PS51186"/>
    </source>
</evidence>
<dbReference type="PROSITE" id="PS51186">
    <property type="entry name" value="GNAT"/>
    <property type="match status" value="1"/>
</dbReference>
<comment type="caution">
    <text evidence="2">The sequence shown here is derived from an EMBL/GenBank/DDBJ whole genome shotgun (WGS) entry which is preliminary data.</text>
</comment>
<dbReference type="InterPro" id="IPR016181">
    <property type="entry name" value="Acyl_CoA_acyltransferase"/>
</dbReference>
<evidence type="ECO:0000313" key="3">
    <source>
        <dbReference type="Proteomes" id="UP001597282"/>
    </source>
</evidence>
<feature type="domain" description="N-acetyltransferase" evidence="1">
    <location>
        <begin position="1"/>
        <end position="139"/>
    </location>
</feature>
<reference evidence="3" key="1">
    <citation type="journal article" date="2019" name="Int. J. Syst. Evol. Microbiol.">
        <title>The Global Catalogue of Microorganisms (GCM) 10K type strain sequencing project: providing services to taxonomists for standard genome sequencing and annotation.</title>
        <authorList>
            <consortium name="The Broad Institute Genomics Platform"/>
            <consortium name="The Broad Institute Genome Sequencing Center for Infectious Disease"/>
            <person name="Wu L."/>
            <person name="Ma J."/>
        </authorList>
    </citation>
    <scope>NUCLEOTIDE SEQUENCE [LARGE SCALE GENOMIC DNA]</scope>
    <source>
        <strain evidence="3">S1</strain>
    </source>
</reference>
<dbReference type="EMBL" id="JBHTNU010000002">
    <property type="protein sequence ID" value="MFD1425897.1"/>
    <property type="molecule type" value="Genomic_DNA"/>
</dbReference>
<dbReference type="Proteomes" id="UP001597282">
    <property type="component" value="Unassembled WGS sequence"/>
</dbReference>
<name>A0ABW4C687_9BACL</name>
<keyword evidence="3" id="KW-1185">Reference proteome</keyword>
<gene>
    <name evidence="2" type="ORF">ACFQ4Y_02965</name>
</gene>
<dbReference type="SUPFAM" id="SSF55729">
    <property type="entry name" value="Acyl-CoA N-acyltransferases (Nat)"/>
    <property type="match status" value="1"/>
</dbReference>
<organism evidence="2 3">
    <name type="scientific">Kroppenstedtia sanguinis</name>
    <dbReference type="NCBI Taxonomy" id="1380684"/>
    <lineage>
        <taxon>Bacteria</taxon>
        <taxon>Bacillati</taxon>
        <taxon>Bacillota</taxon>
        <taxon>Bacilli</taxon>
        <taxon>Bacillales</taxon>
        <taxon>Thermoactinomycetaceae</taxon>
        <taxon>Kroppenstedtia</taxon>
    </lineage>
</organism>